<dbReference type="EMBL" id="FNKO01000001">
    <property type="protein sequence ID" value="SDQ24268.1"/>
    <property type="molecule type" value="Genomic_DNA"/>
</dbReference>
<evidence type="ECO:0000259" key="1">
    <source>
        <dbReference type="Pfam" id="PF03551"/>
    </source>
</evidence>
<gene>
    <name evidence="2" type="ORF">SAMN04489718_0928</name>
</gene>
<dbReference type="InterPro" id="IPR036390">
    <property type="entry name" value="WH_DNA-bd_sf"/>
</dbReference>
<evidence type="ECO:0000313" key="2">
    <source>
        <dbReference type="EMBL" id="SDQ24268.1"/>
    </source>
</evidence>
<dbReference type="RefSeq" id="WP_092521304.1">
    <property type="nucleotide sequence ID" value="NZ_FNKO01000001.1"/>
</dbReference>
<dbReference type="PANTHER" id="PTHR33169">
    <property type="entry name" value="PADR-FAMILY TRANSCRIPTIONAL REGULATOR"/>
    <property type="match status" value="1"/>
</dbReference>
<dbReference type="InterPro" id="IPR052509">
    <property type="entry name" value="Metal_resp_DNA-bind_regulator"/>
</dbReference>
<organism evidence="2 3">
    <name type="scientific">Actinopolyspora saharensis</name>
    <dbReference type="NCBI Taxonomy" id="995062"/>
    <lineage>
        <taxon>Bacteria</taxon>
        <taxon>Bacillati</taxon>
        <taxon>Actinomycetota</taxon>
        <taxon>Actinomycetes</taxon>
        <taxon>Actinopolysporales</taxon>
        <taxon>Actinopolysporaceae</taxon>
        <taxon>Actinopolyspora</taxon>
    </lineage>
</organism>
<proteinExistence type="predicted"/>
<dbReference type="PANTHER" id="PTHR33169:SF14">
    <property type="entry name" value="TRANSCRIPTIONAL REGULATOR RV3488"/>
    <property type="match status" value="1"/>
</dbReference>
<dbReference type="STRING" id="995062.SAMN04489718_0928"/>
<dbReference type="Pfam" id="PF03551">
    <property type="entry name" value="PadR"/>
    <property type="match status" value="1"/>
</dbReference>
<sequence length="138" mass="15277">MSLSEDARHVDRLSDYERQVLSSWSDTHKKSTLMLFVLLALTRGAAWSGDIQGFLAETSAGHLTVDEQSLHRNLRRLEGLNLITHTRRAAPGTGVRRKMYELTTSGERVLAAHLETTMSYLDDPGFLAAVRAGRDPGA</sequence>
<name>A0A1H0ZA26_9ACTN</name>
<accession>A0A1H0ZA26</accession>
<dbReference type="SUPFAM" id="SSF46785">
    <property type="entry name" value="Winged helix' DNA-binding domain"/>
    <property type="match status" value="1"/>
</dbReference>
<evidence type="ECO:0000313" key="3">
    <source>
        <dbReference type="Proteomes" id="UP000199301"/>
    </source>
</evidence>
<dbReference type="AlphaFoldDB" id="A0A1H0ZA26"/>
<keyword evidence="3" id="KW-1185">Reference proteome</keyword>
<protein>
    <submittedName>
        <fullName evidence="2">Transcriptional regulator PadR-like family protein</fullName>
    </submittedName>
</protein>
<reference evidence="3" key="1">
    <citation type="submission" date="2016-10" db="EMBL/GenBank/DDBJ databases">
        <authorList>
            <person name="Varghese N."/>
            <person name="Submissions S."/>
        </authorList>
    </citation>
    <scope>NUCLEOTIDE SEQUENCE [LARGE SCALE GENOMIC DNA]</scope>
    <source>
        <strain evidence="3">DSM 45459</strain>
    </source>
</reference>
<dbReference type="InterPro" id="IPR005149">
    <property type="entry name" value="Tscrpt_reg_PadR_N"/>
</dbReference>
<dbReference type="InterPro" id="IPR036388">
    <property type="entry name" value="WH-like_DNA-bd_sf"/>
</dbReference>
<feature type="domain" description="Transcription regulator PadR N-terminal" evidence="1">
    <location>
        <begin position="37"/>
        <end position="111"/>
    </location>
</feature>
<dbReference type="Gene3D" id="1.10.10.10">
    <property type="entry name" value="Winged helix-like DNA-binding domain superfamily/Winged helix DNA-binding domain"/>
    <property type="match status" value="1"/>
</dbReference>
<dbReference type="Proteomes" id="UP000199301">
    <property type="component" value="Unassembled WGS sequence"/>
</dbReference>
<dbReference type="OrthoDB" id="9808017at2"/>